<organism evidence="5 6">
    <name type="scientific">Microtetraspora malaysiensis</name>
    <dbReference type="NCBI Taxonomy" id="161358"/>
    <lineage>
        <taxon>Bacteria</taxon>
        <taxon>Bacillati</taxon>
        <taxon>Actinomycetota</taxon>
        <taxon>Actinomycetes</taxon>
        <taxon>Streptosporangiales</taxon>
        <taxon>Streptosporangiaceae</taxon>
        <taxon>Microtetraspora</taxon>
    </lineage>
</organism>
<comment type="caution">
    <text evidence="5">The sequence shown here is derived from an EMBL/GenBank/DDBJ whole genome shotgun (WGS) entry which is preliminary data.</text>
</comment>
<evidence type="ECO:0000259" key="4">
    <source>
        <dbReference type="PROSITE" id="PS50949"/>
    </source>
</evidence>
<dbReference type="PANTHER" id="PTHR43537">
    <property type="entry name" value="TRANSCRIPTIONAL REGULATOR, GNTR FAMILY"/>
    <property type="match status" value="1"/>
</dbReference>
<evidence type="ECO:0000313" key="6">
    <source>
        <dbReference type="Proteomes" id="UP001602013"/>
    </source>
</evidence>
<dbReference type="InterPro" id="IPR000524">
    <property type="entry name" value="Tscrpt_reg_HTH_GntR"/>
</dbReference>
<evidence type="ECO:0000313" key="5">
    <source>
        <dbReference type="EMBL" id="MFF3671505.1"/>
    </source>
</evidence>
<evidence type="ECO:0000256" key="1">
    <source>
        <dbReference type="ARBA" id="ARBA00023015"/>
    </source>
</evidence>
<name>A0ABW6T6Q1_9ACTN</name>
<dbReference type="InterPro" id="IPR036388">
    <property type="entry name" value="WH-like_DNA-bd_sf"/>
</dbReference>
<feature type="domain" description="HTH gntR-type" evidence="4">
    <location>
        <begin position="12"/>
        <end position="79"/>
    </location>
</feature>
<dbReference type="SMART" id="SM00345">
    <property type="entry name" value="HTH_GNTR"/>
    <property type="match status" value="1"/>
</dbReference>
<dbReference type="RefSeq" id="WP_387417681.1">
    <property type="nucleotide sequence ID" value="NZ_JBIASD010000048.1"/>
</dbReference>
<dbReference type="CDD" id="cd07377">
    <property type="entry name" value="WHTH_GntR"/>
    <property type="match status" value="1"/>
</dbReference>
<dbReference type="SMART" id="SM00895">
    <property type="entry name" value="FCD"/>
    <property type="match status" value="1"/>
</dbReference>
<keyword evidence="1" id="KW-0805">Transcription regulation</keyword>
<accession>A0ABW6T6Q1</accession>
<dbReference type="SUPFAM" id="SSF48008">
    <property type="entry name" value="GntR ligand-binding domain-like"/>
    <property type="match status" value="1"/>
</dbReference>
<sequence>MAEGVRESSTSQLMAERAYVYIRDQIVTVGIPPGSPVDEEKLMRELGVGRTPVREALKRLSVERLVTVYPRRGTFASEIQLDDELWLTEVRVPLEGLAADRAARRASAKERRTLERLSEDITREIAGGADMLPLVLLDAEIHRAVYRAAHNPYLESTLTTYLNLGMRIWFHRLSRLPDLSPHVLDQREVIAAILERDGDLARRTAEDHLQGCSHSIRSNA</sequence>
<protein>
    <submittedName>
        <fullName evidence="5">GntR family transcriptional regulator</fullName>
    </submittedName>
</protein>
<dbReference type="EMBL" id="JBIASD010000048">
    <property type="protein sequence ID" value="MFF3671505.1"/>
    <property type="molecule type" value="Genomic_DNA"/>
</dbReference>
<dbReference type="InterPro" id="IPR008920">
    <property type="entry name" value="TF_FadR/GntR_C"/>
</dbReference>
<dbReference type="Pfam" id="PF00392">
    <property type="entry name" value="GntR"/>
    <property type="match status" value="1"/>
</dbReference>
<dbReference type="PROSITE" id="PS50949">
    <property type="entry name" value="HTH_GNTR"/>
    <property type="match status" value="1"/>
</dbReference>
<keyword evidence="3" id="KW-0804">Transcription</keyword>
<evidence type="ECO:0000256" key="3">
    <source>
        <dbReference type="ARBA" id="ARBA00023163"/>
    </source>
</evidence>
<evidence type="ECO:0000256" key="2">
    <source>
        <dbReference type="ARBA" id="ARBA00023125"/>
    </source>
</evidence>
<dbReference type="Pfam" id="PF07729">
    <property type="entry name" value="FCD"/>
    <property type="match status" value="1"/>
</dbReference>
<dbReference type="InterPro" id="IPR011711">
    <property type="entry name" value="GntR_C"/>
</dbReference>
<proteinExistence type="predicted"/>
<dbReference type="SUPFAM" id="SSF46785">
    <property type="entry name" value="Winged helix' DNA-binding domain"/>
    <property type="match status" value="1"/>
</dbReference>
<dbReference type="Gene3D" id="1.10.10.10">
    <property type="entry name" value="Winged helix-like DNA-binding domain superfamily/Winged helix DNA-binding domain"/>
    <property type="match status" value="1"/>
</dbReference>
<keyword evidence="2" id="KW-0238">DNA-binding</keyword>
<dbReference type="PANTHER" id="PTHR43537:SF5">
    <property type="entry name" value="UXU OPERON TRANSCRIPTIONAL REGULATOR"/>
    <property type="match status" value="1"/>
</dbReference>
<keyword evidence="6" id="KW-1185">Reference proteome</keyword>
<gene>
    <name evidence="5" type="ORF">ACFYXI_38570</name>
</gene>
<dbReference type="Gene3D" id="1.20.120.530">
    <property type="entry name" value="GntR ligand-binding domain-like"/>
    <property type="match status" value="1"/>
</dbReference>
<dbReference type="Proteomes" id="UP001602013">
    <property type="component" value="Unassembled WGS sequence"/>
</dbReference>
<reference evidence="5 6" key="1">
    <citation type="submission" date="2024-10" db="EMBL/GenBank/DDBJ databases">
        <title>The Natural Products Discovery Center: Release of the First 8490 Sequenced Strains for Exploring Actinobacteria Biosynthetic Diversity.</title>
        <authorList>
            <person name="Kalkreuter E."/>
            <person name="Kautsar S.A."/>
            <person name="Yang D."/>
            <person name="Bader C.D."/>
            <person name="Teijaro C.N."/>
            <person name="Fluegel L."/>
            <person name="Davis C.M."/>
            <person name="Simpson J.R."/>
            <person name="Lauterbach L."/>
            <person name="Steele A.D."/>
            <person name="Gui C."/>
            <person name="Meng S."/>
            <person name="Li G."/>
            <person name="Viehrig K."/>
            <person name="Ye F."/>
            <person name="Su P."/>
            <person name="Kiefer A.F."/>
            <person name="Nichols A."/>
            <person name="Cepeda A.J."/>
            <person name="Yan W."/>
            <person name="Fan B."/>
            <person name="Jiang Y."/>
            <person name="Adhikari A."/>
            <person name="Zheng C.-J."/>
            <person name="Schuster L."/>
            <person name="Cowan T.M."/>
            <person name="Smanski M.J."/>
            <person name="Chevrette M.G."/>
            <person name="De Carvalho L.P.S."/>
            <person name="Shen B."/>
        </authorList>
    </citation>
    <scope>NUCLEOTIDE SEQUENCE [LARGE SCALE GENOMIC DNA]</scope>
    <source>
        <strain evidence="5 6">NPDC002173</strain>
    </source>
</reference>
<dbReference type="InterPro" id="IPR036390">
    <property type="entry name" value="WH_DNA-bd_sf"/>
</dbReference>